<organism evidence="2 3">
    <name type="scientific">Candidatus Danuiimicrobium aquiferis</name>
    <dbReference type="NCBI Taxonomy" id="1801832"/>
    <lineage>
        <taxon>Bacteria</taxon>
        <taxon>Pseudomonadati</taxon>
        <taxon>Candidatus Omnitrophota</taxon>
        <taxon>Candidatus Danuiimicrobium</taxon>
    </lineage>
</organism>
<reference evidence="2 3" key="1">
    <citation type="journal article" date="2016" name="Nat. Commun.">
        <title>Thousands of microbial genomes shed light on interconnected biogeochemical processes in an aquifer system.</title>
        <authorList>
            <person name="Anantharaman K."/>
            <person name="Brown C.T."/>
            <person name="Hug L.A."/>
            <person name="Sharon I."/>
            <person name="Castelle C.J."/>
            <person name="Probst A.J."/>
            <person name="Thomas B.C."/>
            <person name="Singh A."/>
            <person name="Wilkins M.J."/>
            <person name="Karaoz U."/>
            <person name="Brodie E.L."/>
            <person name="Williams K.H."/>
            <person name="Hubbard S.S."/>
            <person name="Banfield J.F."/>
        </authorList>
    </citation>
    <scope>NUCLEOTIDE SEQUENCE [LARGE SCALE GENOMIC DNA]</scope>
</reference>
<sequence>MLKKFHPKFFFTHDEIDQIAEAIREIELKSTGKISIYLEWQCPVTDPFSRAIKLFHTLNIHKLPQKNGLFIYLATKQRLFAVIADQNLNEKIGPDLWAALQPLLEIRFRNNHFLSAILLILEQIGKKMVEGFPAKTI</sequence>
<evidence type="ECO:0000313" key="3">
    <source>
        <dbReference type="Proteomes" id="UP000178187"/>
    </source>
</evidence>
<dbReference type="Pfam" id="PF04536">
    <property type="entry name" value="TPM_phosphatase"/>
    <property type="match status" value="1"/>
</dbReference>
<gene>
    <name evidence="2" type="ORF">A3G33_00915</name>
</gene>
<proteinExistence type="predicted"/>
<evidence type="ECO:0000259" key="1">
    <source>
        <dbReference type="Pfam" id="PF04536"/>
    </source>
</evidence>
<protein>
    <recommendedName>
        <fullName evidence="1">TPM domain-containing protein</fullName>
    </recommendedName>
</protein>
<dbReference type="InterPro" id="IPR007621">
    <property type="entry name" value="TPM_dom"/>
</dbReference>
<dbReference type="Gene3D" id="3.10.310.50">
    <property type="match status" value="1"/>
</dbReference>
<evidence type="ECO:0000313" key="2">
    <source>
        <dbReference type="EMBL" id="OGW99440.1"/>
    </source>
</evidence>
<feature type="domain" description="TPM" evidence="1">
    <location>
        <begin position="10"/>
        <end position="126"/>
    </location>
</feature>
<accession>A0A1G1L2R8</accession>
<name>A0A1G1L2R8_9BACT</name>
<dbReference type="Proteomes" id="UP000178187">
    <property type="component" value="Unassembled WGS sequence"/>
</dbReference>
<comment type="caution">
    <text evidence="2">The sequence shown here is derived from an EMBL/GenBank/DDBJ whole genome shotgun (WGS) entry which is preliminary data.</text>
</comment>
<dbReference type="EMBL" id="MHFR01000007">
    <property type="protein sequence ID" value="OGW99440.1"/>
    <property type="molecule type" value="Genomic_DNA"/>
</dbReference>
<dbReference type="AlphaFoldDB" id="A0A1G1L2R8"/>